<dbReference type="EMBL" id="LKHS01000005">
    <property type="protein sequence ID" value="KQH86839.1"/>
    <property type="molecule type" value="Genomic_DNA"/>
</dbReference>
<evidence type="ECO:0000313" key="1">
    <source>
        <dbReference type="EMBL" id="KQH86839.1"/>
    </source>
</evidence>
<keyword evidence="2" id="KW-1185">Reference proteome</keyword>
<accession>A0A0Q2N4P0</accession>
<protein>
    <submittedName>
        <fullName evidence="1">Uncharacterized protein</fullName>
    </submittedName>
</protein>
<proteinExistence type="predicted"/>
<gene>
    <name evidence="1" type="ORF">AMR76_07095</name>
</gene>
<name>A0A0Q2N4P0_VIBFU</name>
<dbReference type="InParanoid" id="A0A0Q2N4P0"/>
<dbReference type="AlphaFoldDB" id="A0A0Q2N4P0"/>
<comment type="caution">
    <text evidence="1">The sequence shown here is derived from an EMBL/GenBank/DDBJ whole genome shotgun (WGS) entry which is preliminary data.</text>
</comment>
<organism evidence="1 2">
    <name type="scientific">Vibrio furnissii</name>
    <dbReference type="NCBI Taxonomy" id="29494"/>
    <lineage>
        <taxon>Bacteria</taxon>
        <taxon>Pseudomonadati</taxon>
        <taxon>Pseudomonadota</taxon>
        <taxon>Gammaproteobacteria</taxon>
        <taxon>Vibrionales</taxon>
        <taxon>Vibrionaceae</taxon>
        <taxon>Vibrio</taxon>
    </lineage>
</organism>
<evidence type="ECO:0000313" key="2">
    <source>
        <dbReference type="Proteomes" id="UP000051221"/>
    </source>
</evidence>
<sequence>MVFLLLQLPKNSWFKCSLLLPQFPCATGQSGKQLADEFIGNRAVSVTKVHYFGRFMTNACPSIVFNISICALCQRIVFIESIERPLMAI</sequence>
<reference evidence="1 2" key="1">
    <citation type="submission" date="2015-08" db="EMBL/GenBank/DDBJ databases">
        <title>Antibacterial properties of a collection of Vibrionaceae strains.</title>
        <authorList>
            <person name="Giubergia S."/>
        </authorList>
    </citation>
    <scope>NUCLEOTIDE SEQUENCE [LARGE SCALE GENOMIC DNA]</scope>
    <source>
        <strain evidence="1 2">S0821</strain>
    </source>
</reference>
<dbReference type="Proteomes" id="UP000051221">
    <property type="component" value="Unassembled WGS sequence"/>
</dbReference>